<dbReference type="Proteomes" id="UP000321933">
    <property type="component" value="Unassembled WGS sequence"/>
</dbReference>
<keyword evidence="2" id="KW-1185">Reference proteome</keyword>
<reference evidence="1 2" key="1">
    <citation type="submission" date="2019-08" db="EMBL/GenBank/DDBJ databases">
        <title>Parahaliea maris sp. nov., isolated from the surface seawater.</title>
        <authorList>
            <person name="Liu Y."/>
        </authorList>
    </citation>
    <scope>NUCLEOTIDE SEQUENCE [LARGE SCALE GENOMIC DNA]</scope>
    <source>
        <strain evidence="1 2">S2-26</strain>
    </source>
</reference>
<dbReference type="OrthoDB" id="7057154at2"/>
<name>A0A5C8ZTH6_9GAMM</name>
<evidence type="ECO:0000313" key="1">
    <source>
        <dbReference type="EMBL" id="TXS91756.1"/>
    </source>
</evidence>
<dbReference type="AlphaFoldDB" id="A0A5C8ZTH6"/>
<organism evidence="1 2">
    <name type="scientific">Parahaliea aestuarii</name>
    <dbReference type="NCBI Taxonomy" id="1852021"/>
    <lineage>
        <taxon>Bacteria</taxon>
        <taxon>Pseudomonadati</taxon>
        <taxon>Pseudomonadota</taxon>
        <taxon>Gammaproteobacteria</taxon>
        <taxon>Cellvibrionales</taxon>
        <taxon>Halieaceae</taxon>
        <taxon>Parahaliea</taxon>
    </lineage>
</organism>
<evidence type="ECO:0000313" key="2">
    <source>
        <dbReference type="Proteomes" id="UP000321933"/>
    </source>
</evidence>
<protein>
    <submittedName>
        <fullName evidence="1">Uncharacterized protein</fullName>
    </submittedName>
</protein>
<sequence>MPANTEQSKVCQWDSLDKATLAHFGREVMLCNQIHDRALMPLIAVRWNEARVTRQALDEWMGASPVYNARNRALHSMQGNGVDTIMKGFQLDIGAPHMWLKFHYDVRDADYGQFWLTSCGAYNHVRALTQANPAAETQICVHMEDPTFDATVMAVNAGARCRPVFRPPHGGDIPAEGPCRWEVAIEPGDQIEAVQFGTFTDAVRSSRAGQFQFSEGPASDDGMADYAGPFKRDFTLEDLCYSKLLTQVKEFALDVHLLQRASYLSLMTDYGPEVVSELIAEHCAAMAPVYQARLRRLFGIEGEDMDAILRLLQVDPHFVPEYTASRVELIDARNGRLWIGDCAAIDDGQVQGVLTDILAGKPNGLLQIVQAANPRASVSAITSDLPPGAVYGFHISIDPTATPAPTSPWAELAGMNGLLEADLSRHIYHYED</sequence>
<dbReference type="EMBL" id="VRYZ01000004">
    <property type="protein sequence ID" value="TXS91756.1"/>
    <property type="molecule type" value="Genomic_DNA"/>
</dbReference>
<accession>A0A5C8ZTH6</accession>
<dbReference type="RefSeq" id="WP_148064453.1">
    <property type="nucleotide sequence ID" value="NZ_VRYZ01000004.1"/>
</dbReference>
<proteinExistence type="predicted"/>
<comment type="caution">
    <text evidence="1">The sequence shown here is derived from an EMBL/GenBank/DDBJ whole genome shotgun (WGS) entry which is preliminary data.</text>
</comment>
<gene>
    <name evidence="1" type="ORF">FVW59_11435</name>
</gene>